<dbReference type="GO" id="GO:0004065">
    <property type="term" value="F:arylsulfatase activity"/>
    <property type="evidence" value="ECO:0007669"/>
    <property type="project" value="TreeGrafter"/>
</dbReference>
<dbReference type="InterPro" id="IPR024607">
    <property type="entry name" value="Sulfatase_CS"/>
</dbReference>
<keyword evidence="5" id="KW-0732">Signal</keyword>
<evidence type="ECO:0000313" key="8">
    <source>
        <dbReference type="Proteomes" id="UP000541810"/>
    </source>
</evidence>
<organism evidence="7 8">
    <name type="scientific">Algisphaera agarilytica</name>
    <dbReference type="NCBI Taxonomy" id="1385975"/>
    <lineage>
        <taxon>Bacteria</taxon>
        <taxon>Pseudomonadati</taxon>
        <taxon>Planctomycetota</taxon>
        <taxon>Phycisphaerae</taxon>
        <taxon>Phycisphaerales</taxon>
        <taxon>Phycisphaeraceae</taxon>
        <taxon>Algisphaera</taxon>
    </lineage>
</organism>
<evidence type="ECO:0000256" key="4">
    <source>
        <dbReference type="ARBA" id="ARBA00022837"/>
    </source>
</evidence>
<keyword evidence="3" id="KW-0378">Hydrolase</keyword>
<dbReference type="PANTHER" id="PTHR42693">
    <property type="entry name" value="ARYLSULFATASE FAMILY MEMBER"/>
    <property type="match status" value="1"/>
</dbReference>
<evidence type="ECO:0000256" key="2">
    <source>
        <dbReference type="ARBA" id="ARBA00022723"/>
    </source>
</evidence>
<dbReference type="PANTHER" id="PTHR42693:SF53">
    <property type="entry name" value="ENDO-4-O-SULFATASE"/>
    <property type="match status" value="1"/>
</dbReference>
<dbReference type="InterPro" id="IPR050738">
    <property type="entry name" value="Sulfatase"/>
</dbReference>
<dbReference type="SUPFAM" id="SSF53649">
    <property type="entry name" value="Alkaline phosphatase-like"/>
    <property type="match status" value="1"/>
</dbReference>
<evidence type="ECO:0000259" key="6">
    <source>
        <dbReference type="Pfam" id="PF00884"/>
    </source>
</evidence>
<dbReference type="Gene3D" id="3.40.720.10">
    <property type="entry name" value="Alkaline Phosphatase, subunit A"/>
    <property type="match status" value="1"/>
</dbReference>
<dbReference type="InterPro" id="IPR017850">
    <property type="entry name" value="Alkaline_phosphatase_core_sf"/>
</dbReference>
<dbReference type="PROSITE" id="PS00149">
    <property type="entry name" value="SULFATASE_2"/>
    <property type="match status" value="1"/>
</dbReference>
<evidence type="ECO:0000256" key="1">
    <source>
        <dbReference type="ARBA" id="ARBA00008779"/>
    </source>
</evidence>
<evidence type="ECO:0000256" key="3">
    <source>
        <dbReference type="ARBA" id="ARBA00022801"/>
    </source>
</evidence>
<feature type="domain" description="Sulfatase N-terminal" evidence="6">
    <location>
        <begin position="24"/>
        <end position="350"/>
    </location>
</feature>
<dbReference type="AlphaFoldDB" id="A0A7X0H7C6"/>
<dbReference type="GO" id="GO:0046872">
    <property type="term" value="F:metal ion binding"/>
    <property type="evidence" value="ECO:0007669"/>
    <property type="project" value="UniProtKB-KW"/>
</dbReference>
<evidence type="ECO:0000256" key="5">
    <source>
        <dbReference type="SAM" id="SignalP"/>
    </source>
</evidence>
<dbReference type="RefSeq" id="WP_184676747.1">
    <property type="nucleotide sequence ID" value="NZ_JACHGY010000001.1"/>
</dbReference>
<proteinExistence type="inferred from homology"/>
<gene>
    <name evidence="7" type="ORF">HNQ40_000966</name>
</gene>
<keyword evidence="2" id="KW-0479">Metal-binding</keyword>
<name>A0A7X0H7C6_9BACT</name>
<accession>A0A7X0H7C6</accession>
<dbReference type="Pfam" id="PF00884">
    <property type="entry name" value="Sulfatase"/>
    <property type="match status" value="1"/>
</dbReference>
<feature type="chain" id="PRO_5031005751" evidence="5">
    <location>
        <begin position="21"/>
        <end position="478"/>
    </location>
</feature>
<dbReference type="Proteomes" id="UP000541810">
    <property type="component" value="Unassembled WGS sequence"/>
</dbReference>
<evidence type="ECO:0000313" key="7">
    <source>
        <dbReference type="EMBL" id="MBB6429160.1"/>
    </source>
</evidence>
<comment type="caution">
    <text evidence="7">The sequence shown here is derived from an EMBL/GenBank/DDBJ whole genome shotgun (WGS) entry which is preliminary data.</text>
</comment>
<protein>
    <submittedName>
        <fullName evidence="7">Arylsulfatase A-like enzyme</fullName>
    </submittedName>
</protein>
<keyword evidence="8" id="KW-1185">Reference proteome</keyword>
<comment type="similarity">
    <text evidence="1">Belongs to the sulfatase family.</text>
</comment>
<reference evidence="7 8" key="1">
    <citation type="submission" date="2020-08" db="EMBL/GenBank/DDBJ databases">
        <title>Genomic Encyclopedia of Type Strains, Phase IV (KMG-IV): sequencing the most valuable type-strain genomes for metagenomic binning, comparative biology and taxonomic classification.</title>
        <authorList>
            <person name="Goeker M."/>
        </authorList>
    </citation>
    <scope>NUCLEOTIDE SEQUENCE [LARGE SCALE GENOMIC DNA]</scope>
    <source>
        <strain evidence="7 8">DSM 103725</strain>
    </source>
</reference>
<dbReference type="InterPro" id="IPR000917">
    <property type="entry name" value="Sulfatase_N"/>
</dbReference>
<keyword evidence="4" id="KW-0106">Calcium</keyword>
<sequence length="478" mass="53893">MNLRLLLTLLVVAISPAVRADDRPNIILILTDDQGYADVGFNDSPDIITPELDKLAHDGVIFTSGYVVHPFCGPSRMGMLSGRYPHEFGGPYNLPPNRYGPNDWGIPVSEKLMSSTLQDAGYYTGLIGKWHLGSTAPYHPNKRGFDDFYGFLGGGKEYFPDRFHAQYDLQIANGNNNPWDYLHPLEHNGQEVRETEYVTDGLSREACRFIREAGDKDQPFFLFVSYNAPHTPLQAKEEDMAMFPDITDEQRKIYAGMVYAVDRGVGEIVDTLKDQGEFENTLIVFLSDNGGRTDKGGNNAPLRAGKGSTFEGGFRVPMFMHWPKGIEGGRTYRHPVTALDFYPTFAGLAEAEIPSDKELDGLDIMASVQDGSSPSDTRIIYTVNHKAGYSDVGARMGDFKVVRFNHRPWLLYNVAEDPGENNNLRQRYPEKIKEIVGEMRELAKQHTEPGWFHAPEARERWIKEDMPKYEKTFSTDLD</sequence>
<dbReference type="EMBL" id="JACHGY010000001">
    <property type="protein sequence ID" value="MBB6429160.1"/>
    <property type="molecule type" value="Genomic_DNA"/>
</dbReference>
<dbReference type="Gene3D" id="3.30.1120.10">
    <property type="match status" value="1"/>
</dbReference>
<feature type="signal peptide" evidence="5">
    <location>
        <begin position="1"/>
        <end position="20"/>
    </location>
</feature>